<evidence type="ECO:0008006" key="2">
    <source>
        <dbReference type="Google" id="ProtNLM"/>
    </source>
</evidence>
<name>A0AA51ZX90_9BACT</name>
<proteinExistence type="predicted"/>
<dbReference type="Proteomes" id="UP001232019">
    <property type="component" value="Chromosome"/>
</dbReference>
<accession>A0AA51ZX90</accession>
<dbReference type="EMBL" id="CP129968">
    <property type="protein sequence ID" value="WNB18434.1"/>
    <property type="molecule type" value="Genomic_DNA"/>
</dbReference>
<gene>
    <name evidence="1" type="ORF">QYS47_30155</name>
</gene>
<protein>
    <recommendedName>
        <fullName evidence="2">WG repeat protein</fullName>
    </recommendedName>
</protein>
<evidence type="ECO:0000313" key="1">
    <source>
        <dbReference type="EMBL" id="WNB18434.1"/>
    </source>
</evidence>
<sequence length="820" mass="95559">MAKAKARIDKAYDKNNSDPTTHYMLAKYFSHPIWNLEAIDSAHYHINVATDSFPNLNIKKKETLAKKDFDSLAIVNLGKRIDSLAFEKADSIYTEESFNHYLKDYRYLLFEEEATKLRNQIAYDNAIAQNTPQAVSEFFKKYPNATQAQKARDVFETLYYEKKTKLQRLNDYIEYVEERPQTEFAEDAVFQILNIMSAGADKSDYQKFISQYSNFEAADLALSILNGLNYSENSSEILTHKKDSLYYLFDLKKEELLPFYFSEIMPDSCFIIQRPFVLTGNEDSIFAYLKNGEKLSDKNIVAIKDFNNGFFEIEDATNRNWIEHYSNKDQLNYESLDFQKLDDFHFAKKVNSGWQLTSVMNEDILKKPVDSIWIEGELFFLKKGNDLGIASRTEFKKISKSDFKNFSYLYDDYEWINDEYLRLYSNEFETILNKEAEVIFPVERAEVIKFKDYWIKNKEGNIIILDANLNSFFENSFQDFKEKDGVLALKKDRGWAVFQNGLQSYPQFEYDSIRIFNSWLTYATKDSAQYLLFQSGRKVQLAEKEQFKLLMNYNIELSPESNNIRFVELINEKAYTRLFNGFGRKIKEGQDLDNNVLTDHLVQIQKGKEKILIDSAANTIAVGKVNAFGAYHNGLIPFLRDKKFGAVSVDSLKVIPPHSQSKLEVYVKDSLYIFKEEGLFGISNQNGETVLNPDFEAIEYLNDSVAIVQEEGEIGIINIFQNEYLLDEIDIWKKVEFENQAFYIVRQSTGYGVLNQKAEKIIPFIFNELNPYNSKGELFWIAERRLSEINYIVIAYFDKEGKVLFKEGLNFDDYLETACD</sequence>
<reference evidence="1" key="1">
    <citation type="submission" date="2023-08" db="EMBL/GenBank/DDBJ databases">
        <title>Comparative genomics and taxonomic characterization of three novel marine species of genus Marivirga.</title>
        <authorList>
            <person name="Muhammad N."/>
            <person name="Kim S.-G."/>
        </authorList>
    </citation>
    <scope>NUCLEOTIDE SEQUENCE</scope>
    <source>
        <strain evidence="1">BKB1-2</strain>
    </source>
</reference>
<organism evidence="1">
    <name type="scientific">Marivirga arenosa</name>
    <dbReference type="NCBI Taxonomy" id="3059076"/>
    <lineage>
        <taxon>Bacteria</taxon>
        <taxon>Pseudomonadati</taxon>
        <taxon>Bacteroidota</taxon>
        <taxon>Cytophagia</taxon>
        <taxon>Cytophagales</taxon>
        <taxon>Marivirgaceae</taxon>
        <taxon>Marivirga</taxon>
    </lineage>
</organism>
<dbReference type="KEGG" id="marp:QYS47_30155"/>
<dbReference type="AlphaFoldDB" id="A0AA51ZX90"/>